<evidence type="ECO:0000313" key="2">
    <source>
        <dbReference type="Proteomes" id="UP000625711"/>
    </source>
</evidence>
<organism evidence="1 2">
    <name type="scientific">Rhynchophorus ferrugineus</name>
    <name type="common">Red palm weevil</name>
    <name type="synonym">Curculio ferrugineus</name>
    <dbReference type="NCBI Taxonomy" id="354439"/>
    <lineage>
        <taxon>Eukaryota</taxon>
        <taxon>Metazoa</taxon>
        <taxon>Ecdysozoa</taxon>
        <taxon>Arthropoda</taxon>
        <taxon>Hexapoda</taxon>
        <taxon>Insecta</taxon>
        <taxon>Pterygota</taxon>
        <taxon>Neoptera</taxon>
        <taxon>Endopterygota</taxon>
        <taxon>Coleoptera</taxon>
        <taxon>Polyphaga</taxon>
        <taxon>Cucujiformia</taxon>
        <taxon>Curculionidae</taxon>
        <taxon>Dryophthorinae</taxon>
        <taxon>Rhynchophorus</taxon>
    </lineage>
</organism>
<protein>
    <submittedName>
        <fullName evidence="1">Uncharacterized protein</fullName>
    </submittedName>
</protein>
<reference evidence="1" key="1">
    <citation type="submission" date="2020-08" db="EMBL/GenBank/DDBJ databases">
        <title>Genome sequencing and assembly of the red palm weevil Rhynchophorus ferrugineus.</title>
        <authorList>
            <person name="Dias G.B."/>
            <person name="Bergman C.M."/>
            <person name="Manee M."/>
        </authorList>
    </citation>
    <scope>NUCLEOTIDE SEQUENCE</scope>
    <source>
        <strain evidence="1">AA-2017</strain>
        <tissue evidence="1">Whole larva</tissue>
    </source>
</reference>
<keyword evidence="2" id="KW-1185">Reference proteome</keyword>
<dbReference type="AlphaFoldDB" id="A0A834I3D7"/>
<gene>
    <name evidence="1" type="ORF">GWI33_016543</name>
</gene>
<sequence>MILTTLRDMNCECDVPYLPHQPLRQGYNAYKLKRVSQRLLSFGFGERDESKIGNDISSCRVWLTDEFWVWHNATRLRL</sequence>
<proteinExistence type="predicted"/>
<name>A0A834I3D7_RHYFE</name>
<accession>A0A834I3D7</accession>
<comment type="caution">
    <text evidence="1">The sequence shown here is derived from an EMBL/GenBank/DDBJ whole genome shotgun (WGS) entry which is preliminary data.</text>
</comment>
<dbReference type="Proteomes" id="UP000625711">
    <property type="component" value="Unassembled WGS sequence"/>
</dbReference>
<evidence type="ECO:0000313" key="1">
    <source>
        <dbReference type="EMBL" id="KAF7270505.1"/>
    </source>
</evidence>
<dbReference type="EMBL" id="JAACXV010014088">
    <property type="protein sequence ID" value="KAF7270505.1"/>
    <property type="molecule type" value="Genomic_DNA"/>
</dbReference>